<accession>A0A5B7HEZ6</accession>
<feature type="compositionally biased region" description="Basic and acidic residues" evidence="1">
    <location>
        <begin position="1"/>
        <end position="10"/>
    </location>
</feature>
<feature type="compositionally biased region" description="Polar residues" evidence="1">
    <location>
        <begin position="18"/>
        <end position="28"/>
    </location>
</feature>
<dbReference type="EMBL" id="VSRR010026285">
    <property type="protein sequence ID" value="MPC67468.1"/>
    <property type="molecule type" value="Genomic_DNA"/>
</dbReference>
<protein>
    <submittedName>
        <fullName evidence="2">Uncharacterized protein</fullName>
    </submittedName>
</protein>
<name>A0A5B7HEZ6_PORTR</name>
<evidence type="ECO:0000313" key="2">
    <source>
        <dbReference type="EMBL" id="MPC67468.1"/>
    </source>
</evidence>
<sequence length="114" mass="12793">MKTDEEEHGSITEYGPTKSFTPGNSHSSPRFPLCSLRRPYQTQRNPLATCERGAERGGARREKQRRFRSNELDRTLPHGATSLPCIPLTTFPSSLLSPPCLPLPVRVLTCTGWR</sequence>
<dbReference type="AlphaFoldDB" id="A0A5B7HEZ6"/>
<feature type="region of interest" description="Disordered" evidence="1">
    <location>
        <begin position="1"/>
        <end position="80"/>
    </location>
</feature>
<dbReference type="Proteomes" id="UP000324222">
    <property type="component" value="Unassembled WGS sequence"/>
</dbReference>
<gene>
    <name evidence="2" type="ORF">E2C01_061645</name>
</gene>
<comment type="caution">
    <text evidence="2">The sequence shown here is derived from an EMBL/GenBank/DDBJ whole genome shotgun (WGS) entry which is preliminary data.</text>
</comment>
<keyword evidence="3" id="KW-1185">Reference proteome</keyword>
<evidence type="ECO:0000256" key="1">
    <source>
        <dbReference type="SAM" id="MobiDB-lite"/>
    </source>
</evidence>
<reference evidence="2 3" key="1">
    <citation type="submission" date="2019-05" db="EMBL/GenBank/DDBJ databases">
        <title>Another draft genome of Portunus trituberculatus and its Hox gene families provides insights of decapod evolution.</title>
        <authorList>
            <person name="Jeong J.-H."/>
            <person name="Song I."/>
            <person name="Kim S."/>
            <person name="Choi T."/>
            <person name="Kim D."/>
            <person name="Ryu S."/>
            <person name="Kim W."/>
        </authorList>
    </citation>
    <scope>NUCLEOTIDE SEQUENCE [LARGE SCALE GENOMIC DNA]</scope>
    <source>
        <tissue evidence="2">Muscle</tissue>
    </source>
</reference>
<feature type="compositionally biased region" description="Basic and acidic residues" evidence="1">
    <location>
        <begin position="52"/>
        <end position="61"/>
    </location>
</feature>
<organism evidence="2 3">
    <name type="scientific">Portunus trituberculatus</name>
    <name type="common">Swimming crab</name>
    <name type="synonym">Neptunus trituberculatus</name>
    <dbReference type="NCBI Taxonomy" id="210409"/>
    <lineage>
        <taxon>Eukaryota</taxon>
        <taxon>Metazoa</taxon>
        <taxon>Ecdysozoa</taxon>
        <taxon>Arthropoda</taxon>
        <taxon>Crustacea</taxon>
        <taxon>Multicrustacea</taxon>
        <taxon>Malacostraca</taxon>
        <taxon>Eumalacostraca</taxon>
        <taxon>Eucarida</taxon>
        <taxon>Decapoda</taxon>
        <taxon>Pleocyemata</taxon>
        <taxon>Brachyura</taxon>
        <taxon>Eubrachyura</taxon>
        <taxon>Portunoidea</taxon>
        <taxon>Portunidae</taxon>
        <taxon>Portuninae</taxon>
        <taxon>Portunus</taxon>
    </lineage>
</organism>
<evidence type="ECO:0000313" key="3">
    <source>
        <dbReference type="Proteomes" id="UP000324222"/>
    </source>
</evidence>
<proteinExistence type="predicted"/>